<evidence type="ECO:0000256" key="1">
    <source>
        <dbReference type="SAM" id="MobiDB-lite"/>
    </source>
</evidence>
<dbReference type="RefSeq" id="WP_127649910.1">
    <property type="nucleotide sequence ID" value="NZ_MKWS01000009.1"/>
</dbReference>
<sequence length="676" mass="72920">MAFEAYSVAVKLSLINHVSAGMLMISKSLATAGQDVDKLNSKLASIGKQGAIGGLMVAGGLGIAAMFKGPLEEASKFQNEIERFRSLGLGDKVTNDAVKFASGMDTYGTSIRENLGLLRDAQTVFGDFHEAQMVTPLLAKMKFANAALFGEEGGAMKDRAFMDMLKVIELRGGLKSQDAFEKQANMIQQVQTATGGRVGANEFLNLIKTGGVAAKGMKDANFYYAMEPLVQEMGGFRVGTGLMSGYQNLVQGRTTQRAAMELMRIGMLDPDKVEYDKTGKIKQVKPGALQGSDLMVADPFQWMKTVMLPAFAAKGITSQQAILNEIGAIFTNRTASNLYSTMFLQQGNIEKNIKLNSGAAGIDELEKNAKNTMTGKLLELNKKWTDLQLKLGDVILPLAIRALDKLNPMLRDLAGWMDKNQGTVKGLTYALLGLSAFLIGGGLINMLIAAARGFQLLGAALFMNPIGLVIVGIAAVAFLLWNNWKEISSSLKLVWGDMKTMFVKLFEGDIIGAFKSFALAFLTGWQTVFNTLIAGVNFVLPASMQIQKTTFADDFRGGQEKKAILPVLPMQKAYGKDKPAPILTMLPALSGKPQPPLVLKAPAPAPSVINIVAPVPPKESERHEQPINLYIDGKKVSEVVVQRMAKDAAKPRTGTQGFDPSRSMLMPGTPSSAYPR</sequence>
<keyword evidence="2" id="KW-0472">Membrane</keyword>
<dbReference type="Proteomes" id="UP000288002">
    <property type="component" value="Unassembled WGS sequence"/>
</dbReference>
<evidence type="ECO:0000313" key="4">
    <source>
        <dbReference type="Proteomes" id="UP000288002"/>
    </source>
</evidence>
<reference evidence="3 4" key="1">
    <citation type="submission" date="2016-10" db="EMBL/GenBank/DDBJ databases">
        <title>Search of new enzymes for the oxidation of sulfur compounds.</title>
        <authorList>
            <person name="Novo A."/>
            <person name="Moreira I.S."/>
            <person name="Castro P.M."/>
        </authorList>
    </citation>
    <scope>NUCLEOTIDE SEQUENCE [LARGE SCALE GENOMIC DNA]</scope>
    <source>
        <strain evidence="3 4">A9</strain>
    </source>
</reference>
<evidence type="ECO:0008006" key="5">
    <source>
        <dbReference type="Google" id="ProtNLM"/>
    </source>
</evidence>
<keyword evidence="2" id="KW-0812">Transmembrane</keyword>
<feature type="transmembrane region" description="Helical" evidence="2">
    <location>
        <begin position="517"/>
        <end position="540"/>
    </location>
</feature>
<evidence type="ECO:0000256" key="2">
    <source>
        <dbReference type="SAM" id="Phobius"/>
    </source>
</evidence>
<feature type="transmembrane region" description="Helical" evidence="2">
    <location>
        <begin position="456"/>
        <end position="481"/>
    </location>
</feature>
<feature type="region of interest" description="Disordered" evidence="1">
    <location>
        <begin position="645"/>
        <end position="676"/>
    </location>
</feature>
<dbReference type="EMBL" id="MKWS01000009">
    <property type="protein sequence ID" value="RVD76999.1"/>
    <property type="molecule type" value="Genomic_DNA"/>
</dbReference>
<evidence type="ECO:0000313" key="3">
    <source>
        <dbReference type="EMBL" id="RVD76999.1"/>
    </source>
</evidence>
<proteinExistence type="predicted"/>
<protein>
    <recommendedName>
        <fullName evidence="5">Phage tail tape measure protein</fullName>
    </recommendedName>
</protein>
<accession>A0AA94ENP7</accession>
<feature type="transmembrane region" description="Helical" evidence="2">
    <location>
        <begin position="427"/>
        <end position="449"/>
    </location>
</feature>
<name>A0AA94ENP7_9PSED</name>
<keyword evidence="2" id="KW-1133">Transmembrane helix</keyword>
<gene>
    <name evidence="3" type="ORF">A9HBioS_3022</name>
</gene>
<comment type="caution">
    <text evidence="3">The sequence shown here is derived from an EMBL/GenBank/DDBJ whole genome shotgun (WGS) entry which is preliminary data.</text>
</comment>
<dbReference type="AlphaFoldDB" id="A0AA94ENP7"/>
<organism evidence="3 4">
    <name type="scientific">Pseudomonas koreensis</name>
    <dbReference type="NCBI Taxonomy" id="198620"/>
    <lineage>
        <taxon>Bacteria</taxon>
        <taxon>Pseudomonadati</taxon>
        <taxon>Pseudomonadota</taxon>
        <taxon>Gammaproteobacteria</taxon>
        <taxon>Pseudomonadales</taxon>
        <taxon>Pseudomonadaceae</taxon>
        <taxon>Pseudomonas</taxon>
    </lineage>
</organism>